<evidence type="ECO:0000256" key="2">
    <source>
        <dbReference type="ARBA" id="ARBA00022448"/>
    </source>
</evidence>
<dbReference type="Gene3D" id="1.20.1510.10">
    <property type="entry name" value="Cation efflux protein transmembrane domain"/>
    <property type="match status" value="1"/>
</dbReference>
<feature type="domain" description="Cation efflux protein transmembrane" evidence="8">
    <location>
        <begin position="37"/>
        <end position="247"/>
    </location>
</feature>
<keyword evidence="4 7" id="KW-1133">Transmembrane helix</keyword>
<dbReference type="GO" id="GO:0008324">
    <property type="term" value="F:monoatomic cation transmembrane transporter activity"/>
    <property type="evidence" value="ECO:0007669"/>
    <property type="project" value="InterPro"/>
</dbReference>
<name>A0A7W8QRR6_9ACTN</name>
<evidence type="ECO:0000313" key="10">
    <source>
        <dbReference type="Proteomes" id="UP000572635"/>
    </source>
</evidence>
<dbReference type="InterPro" id="IPR027469">
    <property type="entry name" value="Cation_efflux_TMD_sf"/>
</dbReference>
<proteinExistence type="predicted"/>
<gene>
    <name evidence="9" type="ORF">HDA36_004490</name>
</gene>
<evidence type="ECO:0000259" key="8">
    <source>
        <dbReference type="Pfam" id="PF01545"/>
    </source>
</evidence>
<dbReference type="SUPFAM" id="SSF161111">
    <property type="entry name" value="Cation efflux protein transmembrane domain-like"/>
    <property type="match status" value="1"/>
</dbReference>
<feature type="transmembrane region" description="Helical" evidence="7">
    <location>
        <begin position="102"/>
        <end position="121"/>
    </location>
</feature>
<evidence type="ECO:0000313" key="9">
    <source>
        <dbReference type="EMBL" id="MBB5434406.1"/>
    </source>
</evidence>
<dbReference type="GO" id="GO:0016020">
    <property type="term" value="C:membrane"/>
    <property type="evidence" value="ECO:0007669"/>
    <property type="project" value="UniProtKB-SubCell"/>
</dbReference>
<feature type="transmembrane region" description="Helical" evidence="7">
    <location>
        <begin position="222"/>
        <end position="240"/>
    </location>
</feature>
<dbReference type="GO" id="GO:0006829">
    <property type="term" value="P:zinc ion transport"/>
    <property type="evidence" value="ECO:0007669"/>
    <property type="project" value="InterPro"/>
</dbReference>
<evidence type="ECO:0000256" key="7">
    <source>
        <dbReference type="SAM" id="Phobius"/>
    </source>
</evidence>
<dbReference type="RefSeq" id="WP_184394988.1">
    <property type="nucleotide sequence ID" value="NZ_BAAAJD010000053.1"/>
</dbReference>
<keyword evidence="5 7" id="KW-0472">Membrane</keyword>
<evidence type="ECO:0000256" key="6">
    <source>
        <dbReference type="SAM" id="MobiDB-lite"/>
    </source>
</evidence>
<dbReference type="PANTHER" id="PTHR13414">
    <property type="entry name" value="HUEL-CATION TRANSPORTER"/>
    <property type="match status" value="1"/>
</dbReference>
<keyword evidence="10" id="KW-1185">Reference proteome</keyword>
<feature type="transmembrane region" description="Helical" evidence="7">
    <location>
        <begin position="141"/>
        <end position="162"/>
    </location>
</feature>
<dbReference type="InterPro" id="IPR058533">
    <property type="entry name" value="Cation_efflux_TM"/>
</dbReference>
<dbReference type="NCBIfam" id="TIGR01297">
    <property type="entry name" value="CDF"/>
    <property type="match status" value="1"/>
</dbReference>
<evidence type="ECO:0000256" key="1">
    <source>
        <dbReference type="ARBA" id="ARBA00004141"/>
    </source>
</evidence>
<accession>A0A7W8QRR6</accession>
<organism evidence="9 10">
    <name type="scientific">Nocardiopsis composta</name>
    <dbReference type="NCBI Taxonomy" id="157465"/>
    <lineage>
        <taxon>Bacteria</taxon>
        <taxon>Bacillati</taxon>
        <taxon>Actinomycetota</taxon>
        <taxon>Actinomycetes</taxon>
        <taxon>Streptosporangiales</taxon>
        <taxon>Nocardiopsidaceae</taxon>
        <taxon>Nocardiopsis</taxon>
    </lineage>
</organism>
<dbReference type="Pfam" id="PF01545">
    <property type="entry name" value="Cation_efflux"/>
    <property type="match status" value="1"/>
</dbReference>
<protein>
    <submittedName>
        <fullName evidence="9">Cation diffusion facilitator family transporter</fullName>
    </submittedName>
</protein>
<keyword evidence="2" id="KW-0813">Transport</keyword>
<feature type="region of interest" description="Disordered" evidence="6">
    <location>
        <begin position="340"/>
        <end position="361"/>
    </location>
</feature>
<dbReference type="PANTHER" id="PTHR13414:SF9">
    <property type="entry name" value="PROTON-COUPLED ZINC ANTIPORTER SLC30A9, MITOCHONDRIAL"/>
    <property type="match status" value="1"/>
</dbReference>
<sequence length="361" mass="38624">MGAGRTEQSPERGGEVGGGPDGPVRPAARGEGPVTVLFALGANIGVGLLKLAAGLITGSTAMLSEAAHSVGDSVTEVLLLTAHRRALQPADRRHPFGYGKEGYFWALFAAIGIFASGAMFSLYEGVRTMLTGGEAEQTAPWVAYTVLVLAFCIEGASWVQAVRAVRREARDQNRTAAAYLRAPDDPSVKTVFMEDSAALIGLLLAAAGVGLHHATGSGFWDGLASALIGVLLVFVAYQLASTNKELLIGQQAHRGMVRRVHGWLSERPEVTQVVDLLTMVVGVDRVLLCARVDFADRLGAAELERTCVRFNRELRAAFPDLDEIFLEPVPRDDPEVRARVRARYGHDLDTRSSGPGEGRPE</sequence>
<keyword evidence="3 7" id="KW-0812">Transmembrane</keyword>
<comment type="subcellular location">
    <subcellularLocation>
        <location evidence="1">Membrane</location>
        <topology evidence="1">Multi-pass membrane protein</topology>
    </subcellularLocation>
</comment>
<feature type="region of interest" description="Disordered" evidence="6">
    <location>
        <begin position="1"/>
        <end position="27"/>
    </location>
</feature>
<comment type="caution">
    <text evidence="9">The sequence shown here is derived from an EMBL/GenBank/DDBJ whole genome shotgun (WGS) entry which is preliminary data.</text>
</comment>
<dbReference type="InterPro" id="IPR040177">
    <property type="entry name" value="SLC30A9"/>
</dbReference>
<evidence type="ECO:0000256" key="3">
    <source>
        <dbReference type="ARBA" id="ARBA00022692"/>
    </source>
</evidence>
<dbReference type="AlphaFoldDB" id="A0A7W8QRR6"/>
<evidence type="ECO:0000256" key="4">
    <source>
        <dbReference type="ARBA" id="ARBA00022989"/>
    </source>
</evidence>
<evidence type="ECO:0000256" key="5">
    <source>
        <dbReference type="ARBA" id="ARBA00023136"/>
    </source>
</evidence>
<dbReference type="EMBL" id="JACHDB010000001">
    <property type="protein sequence ID" value="MBB5434406.1"/>
    <property type="molecule type" value="Genomic_DNA"/>
</dbReference>
<feature type="transmembrane region" description="Helical" evidence="7">
    <location>
        <begin position="197"/>
        <end position="216"/>
    </location>
</feature>
<reference evidence="9 10" key="1">
    <citation type="submission" date="2020-08" db="EMBL/GenBank/DDBJ databases">
        <title>Sequencing the genomes of 1000 actinobacteria strains.</title>
        <authorList>
            <person name="Klenk H.-P."/>
        </authorList>
    </citation>
    <scope>NUCLEOTIDE SEQUENCE [LARGE SCALE GENOMIC DNA]</scope>
    <source>
        <strain evidence="9 10">DSM 44551</strain>
    </source>
</reference>
<feature type="compositionally biased region" description="Basic and acidic residues" evidence="6">
    <location>
        <begin position="340"/>
        <end position="350"/>
    </location>
</feature>
<dbReference type="InterPro" id="IPR002524">
    <property type="entry name" value="Cation_efflux"/>
</dbReference>
<dbReference type="Proteomes" id="UP000572635">
    <property type="component" value="Unassembled WGS sequence"/>
</dbReference>